<gene>
    <name evidence="2" type="ORF">CLIM01_14858</name>
</gene>
<dbReference type="Pfam" id="PF07721">
    <property type="entry name" value="TPR_4"/>
    <property type="match status" value="1"/>
</dbReference>
<feature type="compositionally biased region" description="Polar residues" evidence="1">
    <location>
        <begin position="257"/>
        <end position="268"/>
    </location>
</feature>
<evidence type="ECO:0000256" key="1">
    <source>
        <dbReference type="SAM" id="MobiDB-lite"/>
    </source>
</evidence>
<feature type="region of interest" description="Disordered" evidence="1">
    <location>
        <begin position="1"/>
        <end position="22"/>
    </location>
</feature>
<dbReference type="Pfam" id="PF13424">
    <property type="entry name" value="TPR_12"/>
    <property type="match status" value="2"/>
</dbReference>
<name>A0ABQ9P6T4_9PEZI</name>
<reference evidence="2" key="1">
    <citation type="submission" date="2023-04" db="EMBL/GenBank/DDBJ databases">
        <title>Colletotrichum limetticola genome sequence.</title>
        <authorList>
            <person name="Baroncelli R."/>
        </authorList>
    </citation>
    <scope>NUCLEOTIDE SEQUENCE</scope>
    <source>
        <strain evidence="2">KLA-Anderson</strain>
    </source>
</reference>
<accession>A0ABQ9P6T4</accession>
<comment type="caution">
    <text evidence="2">The sequence shown here is derived from an EMBL/GenBank/DDBJ whole genome shotgun (WGS) entry which is preliminary data.</text>
</comment>
<dbReference type="SUPFAM" id="SSF48452">
    <property type="entry name" value="TPR-like"/>
    <property type="match status" value="2"/>
</dbReference>
<evidence type="ECO:0000313" key="2">
    <source>
        <dbReference type="EMBL" id="KAK0367787.1"/>
    </source>
</evidence>
<feature type="non-terminal residue" evidence="2">
    <location>
        <position position="411"/>
    </location>
</feature>
<sequence>MRFGVSKPTPAEESSQSCHNEAAPIEYARTIDSFERDDRAFGTESDEARRISSQMLKNYYCDFSTAAMAAKRRLVETGQLREAESLERNQLGDCRRCSGDIFEAMSVEARTLDLAGKHDEACAVLLGAAALTRLVWPDGNLRAMRLKNEVAVYLRTHAKFEEALHLQQEVVDHVHRLPGLEDYEPLRALHNLATMRMDLGDTDVAANSLESVLNRGIETLGEGHPDITIVMSTLAEARVRQNRLKEAASLQRTVLENARSTARKTSPNADPEKHPNTLSAKTRLACTLRYSGERDESSELFNDVYEERMETLEPVAPDMLVATMNYGTLLRGVGRPAEAEALLATVLERKREQFGNEHFHTAQPMGHLAIVYQNQGRFEDAVELLRKSHDILIRSQGKNDLDTIFVRRSLA</sequence>
<proteinExistence type="predicted"/>
<dbReference type="PANTHER" id="PTHR46082">
    <property type="entry name" value="ATP/GTP-BINDING PROTEIN-RELATED"/>
    <property type="match status" value="1"/>
</dbReference>
<evidence type="ECO:0008006" key="4">
    <source>
        <dbReference type="Google" id="ProtNLM"/>
    </source>
</evidence>
<evidence type="ECO:0000313" key="3">
    <source>
        <dbReference type="Proteomes" id="UP001169217"/>
    </source>
</evidence>
<dbReference type="EMBL" id="JARUPT010001086">
    <property type="protein sequence ID" value="KAK0367787.1"/>
    <property type="molecule type" value="Genomic_DNA"/>
</dbReference>
<dbReference type="Proteomes" id="UP001169217">
    <property type="component" value="Unassembled WGS sequence"/>
</dbReference>
<organism evidence="2 3">
    <name type="scientific">Colletotrichum limetticola</name>
    <dbReference type="NCBI Taxonomy" id="1209924"/>
    <lineage>
        <taxon>Eukaryota</taxon>
        <taxon>Fungi</taxon>
        <taxon>Dikarya</taxon>
        <taxon>Ascomycota</taxon>
        <taxon>Pezizomycotina</taxon>
        <taxon>Sordariomycetes</taxon>
        <taxon>Hypocreomycetidae</taxon>
        <taxon>Glomerellales</taxon>
        <taxon>Glomerellaceae</taxon>
        <taxon>Colletotrichum</taxon>
        <taxon>Colletotrichum acutatum species complex</taxon>
    </lineage>
</organism>
<dbReference type="Gene3D" id="1.25.40.10">
    <property type="entry name" value="Tetratricopeptide repeat domain"/>
    <property type="match status" value="2"/>
</dbReference>
<dbReference type="InterPro" id="IPR053137">
    <property type="entry name" value="NLR-like"/>
</dbReference>
<feature type="region of interest" description="Disordered" evidence="1">
    <location>
        <begin position="257"/>
        <end position="277"/>
    </location>
</feature>
<dbReference type="PANTHER" id="PTHR46082:SF6">
    <property type="entry name" value="AAA+ ATPASE DOMAIN-CONTAINING PROTEIN-RELATED"/>
    <property type="match status" value="1"/>
</dbReference>
<keyword evidence="3" id="KW-1185">Reference proteome</keyword>
<dbReference type="InterPro" id="IPR011717">
    <property type="entry name" value="TPR-4"/>
</dbReference>
<protein>
    <recommendedName>
        <fullName evidence="4">Kinesin light chain</fullName>
    </recommendedName>
</protein>
<dbReference type="InterPro" id="IPR011990">
    <property type="entry name" value="TPR-like_helical_dom_sf"/>
</dbReference>